<gene>
    <name evidence="2" type="ORF">CAC64_07225</name>
    <name evidence="3" type="ORF">CW895_08665</name>
</gene>
<comment type="caution">
    <text evidence="3">The sequence shown here is derived from an EMBL/GenBank/DDBJ whole genome shotgun (WGS) entry which is preliminary data.</text>
</comment>
<evidence type="ECO:0000313" key="4">
    <source>
        <dbReference type="Proteomes" id="UP000524387"/>
    </source>
</evidence>
<proteinExistence type="predicted"/>
<reference evidence="3 4" key="2">
    <citation type="submission" date="2019-04" db="EMBL/GenBank/DDBJ databases">
        <authorList>
            <consortium name="GenomeTrakr network: Whole genome sequencing for foodborne pathogen traceback"/>
        </authorList>
    </citation>
    <scope>NUCLEOTIDE SEQUENCE [LARGE SCALE GENOMIC DNA]</scope>
    <source>
        <strain evidence="3 4">CFSAN072502</strain>
    </source>
</reference>
<dbReference type="InterPro" id="IPR031837">
    <property type="entry name" value="DUF5071"/>
</dbReference>
<protein>
    <submittedName>
        <fullName evidence="3">DUF5071 domain-containing protein</fullName>
    </submittedName>
</protein>
<dbReference type="AlphaFoldDB" id="A0A6Z2PFN0"/>
<dbReference type="Pfam" id="PF16804">
    <property type="entry name" value="DUF5071"/>
    <property type="match status" value="1"/>
</dbReference>
<evidence type="ECO:0000313" key="2">
    <source>
        <dbReference type="EMBL" id="EAG4184104.1"/>
    </source>
</evidence>
<dbReference type="Proteomes" id="UP000531172">
    <property type="component" value="Unassembled WGS sequence"/>
</dbReference>
<evidence type="ECO:0000313" key="3">
    <source>
        <dbReference type="EMBL" id="EAG9353881.1"/>
    </source>
</evidence>
<organism evidence="3 4">
    <name type="scientific">Listeria monocytogenes</name>
    <dbReference type="NCBI Taxonomy" id="1639"/>
    <lineage>
        <taxon>Bacteria</taxon>
        <taxon>Bacillati</taxon>
        <taxon>Bacillota</taxon>
        <taxon>Bacilli</taxon>
        <taxon>Bacillales</taxon>
        <taxon>Listeriaceae</taxon>
        <taxon>Listeria</taxon>
    </lineage>
</organism>
<dbReference type="Proteomes" id="UP000524387">
    <property type="component" value="Unassembled WGS sequence"/>
</dbReference>
<dbReference type="CDD" id="cd11743">
    <property type="entry name" value="Cthe_2751_like"/>
    <property type="match status" value="1"/>
</dbReference>
<dbReference type="EMBL" id="AABEKN010000003">
    <property type="protein sequence ID" value="EAG9353881.1"/>
    <property type="molecule type" value="Genomic_DNA"/>
</dbReference>
<dbReference type="Gene3D" id="1.25.40.750">
    <property type="entry name" value="Domain of unknown function DUF5071"/>
    <property type="match status" value="1"/>
</dbReference>
<evidence type="ECO:0000313" key="5">
    <source>
        <dbReference type="Proteomes" id="UP000531172"/>
    </source>
</evidence>
<dbReference type="InterPro" id="IPR038692">
    <property type="entry name" value="Cthe_2751_sf"/>
</dbReference>
<reference evidence="2 5" key="1">
    <citation type="submission" date="2018-06" db="EMBL/GenBank/DDBJ databases">
        <authorList>
            <consortium name="PulseNet: The National Subtyping Network for Foodborne Disease Surveillance"/>
            <person name="Tarr C.L."/>
            <person name="Trees E."/>
            <person name="Katz L.S."/>
            <person name="Carleton-Romer H.A."/>
            <person name="Stroika S."/>
            <person name="Kucerova Z."/>
            <person name="Roache K.F."/>
            <person name="Sabol A.L."/>
            <person name="Besser J."/>
            <person name="Gerner-Smidt P."/>
        </authorList>
    </citation>
    <scope>NUCLEOTIDE SEQUENCE [LARGE SCALE GENOMIC DNA]</scope>
    <source>
        <strain evidence="2 5">PNUSAL003001</strain>
    </source>
</reference>
<accession>A0A6Z2PFN0</accession>
<evidence type="ECO:0000259" key="1">
    <source>
        <dbReference type="Pfam" id="PF16804"/>
    </source>
</evidence>
<dbReference type="EMBL" id="AABBWO010000003">
    <property type="protein sequence ID" value="EAG4184104.1"/>
    <property type="molecule type" value="Genomic_DNA"/>
</dbReference>
<sequence>MQDIYTGYYVFSADNKVSFGGMSANITNEQTVVKLKLKDKENDFTNYELSLDELIAVKEQIERISTRIENINFLKANLLQSKFDENKLLSFHNIEESKYFLDELLIFMQDMSWPIAKNAVPILLENQKYLKESIVKAFKSEDNTWIYNILYFLMKEFEEESIYCYQIELEKLEKNASISAVQEVAETILNKFFRKA</sequence>
<feature type="domain" description="DUF5071" evidence="1">
    <location>
        <begin position="81"/>
        <end position="178"/>
    </location>
</feature>
<dbReference type="RefSeq" id="WP_070034752.1">
    <property type="nucleotide sequence ID" value="NZ_CP090057.1"/>
</dbReference>
<name>A0A6Z2PFN0_LISMN</name>